<keyword evidence="2" id="KW-1185">Reference proteome</keyword>
<dbReference type="AlphaFoldDB" id="A0AAV0NID0"/>
<name>A0AAV0NID0_9ROSI</name>
<dbReference type="PANTHER" id="PTHR34427">
    <property type="entry name" value="DUF4283 DOMAIN PROTEIN"/>
    <property type="match status" value="1"/>
</dbReference>
<organism evidence="1 2">
    <name type="scientific">Linum tenue</name>
    <dbReference type="NCBI Taxonomy" id="586396"/>
    <lineage>
        <taxon>Eukaryota</taxon>
        <taxon>Viridiplantae</taxon>
        <taxon>Streptophyta</taxon>
        <taxon>Embryophyta</taxon>
        <taxon>Tracheophyta</taxon>
        <taxon>Spermatophyta</taxon>
        <taxon>Magnoliopsida</taxon>
        <taxon>eudicotyledons</taxon>
        <taxon>Gunneridae</taxon>
        <taxon>Pentapetalae</taxon>
        <taxon>rosids</taxon>
        <taxon>fabids</taxon>
        <taxon>Malpighiales</taxon>
        <taxon>Linaceae</taxon>
        <taxon>Linum</taxon>
    </lineage>
</organism>
<comment type="caution">
    <text evidence="1">The sequence shown here is derived from an EMBL/GenBank/DDBJ whole genome shotgun (WGS) entry which is preliminary data.</text>
</comment>
<reference evidence="1" key="1">
    <citation type="submission" date="2022-08" db="EMBL/GenBank/DDBJ databases">
        <authorList>
            <person name="Gutierrez-Valencia J."/>
        </authorList>
    </citation>
    <scope>NUCLEOTIDE SEQUENCE</scope>
</reference>
<evidence type="ECO:0000313" key="2">
    <source>
        <dbReference type="Proteomes" id="UP001154282"/>
    </source>
</evidence>
<dbReference type="PANTHER" id="PTHR34427:SF5">
    <property type="entry name" value="DUF4283 DOMAIN-CONTAINING PROTEIN"/>
    <property type="match status" value="1"/>
</dbReference>
<gene>
    <name evidence="1" type="ORF">LITE_LOCUS33513</name>
</gene>
<dbReference type="EMBL" id="CAMGYJ010000008">
    <property type="protein sequence ID" value="CAI0458392.1"/>
    <property type="molecule type" value="Genomic_DNA"/>
</dbReference>
<evidence type="ECO:0000313" key="1">
    <source>
        <dbReference type="EMBL" id="CAI0458392.1"/>
    </source>
</evidence>
<dbReference type="Proteomes" id="UP001154282">
    <property type="component" value="Unassembled WGS sequence"/>
</dbReference>
<evidence type="ECO:0008006" key="3">
    <source>
        <dbReference type="Google" id="ProtNLM"/>
    </source>
</evidence>
<proteinExistence type="predicted"/>
<protein>
    <recommendedName>
        <fullName evidence="3">DUF4283 domain-containing protein</fullName>
    </recommendedName>
</protein>
<accession>A0AAV0NID0</accession>
<sequence length="100" mass="11745">MIQCPSKNEVDKIIALDRWIFQGFRVFADRWIENAGRSRVQTSSGDLWIHFYGIPLHLRSRDLFHQLGMYCGEVLEVQEEGLSLNEVRVRVRPNDMIPDE</sequence>